<name>A0AA94JNC6_9FLAO</name>
<comment type="caution">
    <text evidence="1">The sequence shown here is derived from an EMBL/GenBank/DDBJ whole genome shotgun (WGS) entry which is preliminary data.</text>
</comment>
<evidence type="ECO:0000313" key="1">
    <source>
        <dbReference type="EMBL" id="RVU87401.1"/>
    </source>
</evidence>
<reference evidence="1" key="1">
    <citation type="submission" date="2018-12" db="EMBL/GenBank/DDBJ databases">
        <title>Draft genome sequence of Flaovobacterium columnare BGFS27 isolated from channel catfish in Alabama.</title>
        <authorList>
            <person name="Cai W."/>
            <person name="Arias C."/>
        </authorList>
    </citation>
    <scope>NUCLEOTIDE SEQUENCE [LARGE SCALE GENOMIC DNA]</scope>
    <source>
        <strain evidence="1">BGFS27</strain>
    </source>
</reference>
<gene>
    <name evidence="1" type="ORF">EJB19_13970</name>
</gene>
<protein>
    <submittedName>
        <fullName evidence="1">Uncharacterized protein</fullName>
    </submittedName>
</protein>
<organism evidence="1">
    <name type="scientific">Flavobacterium columnare</name>
    <dbReference type="NCBI Taxonomy" id="996"/>
    <lineage>
        <taxon>Bacteria</taxon>
        <taxon>Pseudomonadati</taxon>
        <taxon>Bacteroidota</taxon>
        <taxon>Flavobacteriia</taxon>
        <taxon>Flavobacteriales</taxon>
        <taxon>Flavobacteriaceae</taxon>
        <taxon>Flavobacterium</taxon>
    </lineage>
</organism>
<proteinExistence type="predicted"/>
<accession>A0AA94JNC6</accession>
<dbReference type="AlphaFoldDB" id="A0AA94JNC6"/>
<sequence length="77" mass="8914">MTKQFIKVTKENVAKNIVQRLCQEEIRKLDQTLWNGFVDAKIAVIKAKDTAINTYKGRAVRPILKEFKSSKMKLSFI</sequence>
<dbReference type="EMBL" id="RWGX01000005">
    <property type="protein sequence ID" value="RVU87401.1"/>
    <property type="molecule type" value="Genomic_DNA"/>
</dbReference>